<evidence type="ECO:0000313" key="1">
    <source>
        <dbReference type="EMBL" id="KAI4304340.1"/>
    </source>
</evidence>
<reference evidence="2" key="1">
    <citation type="journal article" date="2023" name="Front. Plant Sci.">
        <title>Chromosomal-level genome assembly of Melastoma candidum provides insights into trichome evolution.</title>
        <authorList>
            <person name="Zhong Y."/>
            <person name="Wu W."/>
            <person name="Sun C."/>
            <person name="Zou P."/>
            <person name="Liu Y."/>
            <person name="Dai S."/>
            <person name="Zhou R."/>
        </authorList>
    </citation>
    <scope>NUCLEOTIDE SEQUENCE [LARGE SCALE GENOMIC DNA]</scope>
</reference>
<accession>A0ACB9L4C5</accession>
<dbReference type="Proteomes" id="UP001057402">
    <property type="component" value="Chromosome 12"/>
</dbReference>
<dbReference type="EMBL" id="CM042891">
    <property type="protein sequence ID" value="KAI4304340.1"/>
    <property type="molecule type" value="Genomic_DNA"/>
</dbReference>
<comment type="caution">
    <text evidence="1">The sequence shown here is derived from an EMBL/GenBank/DDBJ whole genome shotgun (WGS) entry which is preliminary data.</text>
</comment>
<sequence length="213" mass="23165">MPMHVNSSAAPAPQVAASRYPWPPQGSPSNTGSHGDTRGMLQHGRQRHNSDELANALPFGFLATAILVSMFLVMAVFERFLRPSSSETTNDEDRHGDVESQSETDGGKGRCSPRQKVFCFFPEWSDAICCSNLSYIDRHSHQASIYESGISVLMPGDDVPSFIAHPAPISRPLEPPPSPSHHQQTIQCQLPAPNTSQASSAHPGINLMNSCYI</sequence>
<protein>
    <submittedName>
        <fullName evidence="1">Uncharacterized protein</fullName>
    </submittedName>
</protein>
<gene>
    <name evidence="1" type="ORF">MLD38_039868</name>
</gene>
<proteinExistence type="predicted"/>
<name>A0ACB9L4C5_9MYRT</name>
<evidence type="ECO:0000313" key="2">
    <source>
        <dbReference type="Proteomes" id="UP001057402"/>
    </source>
</evidence>
<keyword evidence="2" id="KW-1185">Reference proteome</keyword>
<organism evidence="1 2">
    <name type="scientific">Melastoma candidum</name>
    <dbReference type="NCBI Taxonomy" id="119954"/>
    <lineage>
        <taxon>Eukaryota</taxon>
        <taxon>Viridiplantae</taxon>
        <taxon>Streptophyta</taxon>
        <taxon>Embryophyta</taxon>
        <taxon>Tracheophyta</taxon>
        <taxon>Spermatophyta</taxon>
        <taxon>Magnoliopsida</taxon>
        <taxon>eudicotyledons</taxon>
        <taxon>Gunneridae</taxon>
        <taxon>Pentapetalae</taxon>
        <taxon>rosids</taxon>
        <taxon>malvids</taxon>
        <taxon>Myrtales</taxon>
        <taxon>Melastomataceae</taxon>
        <taxon>Melastomatoideae</taxon>
        <taxon>Melastomateae</taxon>
        <taxon>Melastoma</taxon>
    </lineage>
</organism>